<proteinExistence type="predicted"/>
<comment type="caution">
    <text evidence="2">The sequence shown here is derived from an EMBL/GenBank/DDBJ whole genome shotgun (WGS) entry which is preliminary data.</text>
</comment>
<keyword evidence="1" id="KW-0812">Transmembrane</keyword>
<organism evidence="2 3">
    <name type="scientific">Engystomops pustulosus</name>
    <name type="common">Tungara frog</name>
    <name type="synonym">Physalaemus pustulosus</name>
    <dbReference type="NCBI Taxonomy" id="76066"/>
    <lineage>
        <taxon>Eukaryota</taxon>
        <taxon>Metazoa</taxon>
        <taxon>Chordata</taxon>
        <taxon>Craniata</taxon>
        <taxon>Vertebrata</taxon>
        <taxon>Euteleostomi</taxon>
        <taxon>Amphibia</taxon>
        <taxon>Batrachia</taxon>
        <taxon>Anura</taxon>
        <taxon>Neobatrachia</taxon>
        <taxon>Hyloidea</taxon>
        <taxon>Leptodactylidae</taxon>
        <taxon>Leiuperinae</taxon>
        <taxon>Engystomops</taxon>
    </lineage>
</organism>
<keyword evidence="3" id="KW-1185">Reference proteome</keyword>
<dbReference type="AlphaFoldDB" id="A0AAV7BM37"/>
<dbReference type="Proteomes" id="UP000824782">
    <property type="component" value="Unassembled WGS sequence"/>
</dbReference>
<keyword evidence="1" id="KW-1133">Transmembrane helix</keyword>
<protein>
    <submittedName>
        <fullName evidence="2">Uncharacterized protein</fullName>
    </submittedName>
</protein>
<name>A0AAV7BM37_ENGPU</name>
<accession>A0AAV7BM37</accession>
<evidence type="ECO:0000313" key="2">
    <source>
        <dbReference type="EMBL" id="KAG8573437.1"/>
    </source>
</evidence>
<evidence type="ECO:0000256" key="1">
    <source>
        <dbReference type="SAM" id="Phobius"/>
    </source>
</evidence>
<gene>
    <name evidence="2" type="ORF">GDO81_012408</name>
</gene>
<reference evidence="2" key="1">
    <citation type="thesis" date="2020" institute="ProQuest LLC" country="789 East Eisenhower Parkway, Ann Arbor, MI, USA">
        <title>Comparative Genomics and Chromosome Evolution.</title>
        <authorList>
            <person name="Mudd A.B."/>
        </authorList>
    </citation>
    <scope>NUCLEOTIDE SEQUENCE</scope>
    <source>
        <strain evidence="2">237g6f4</strain>
        <tissue evidence="2">Blood</tissue>
    </source>
</reference>
<dbReference type="EMBL" id="WNYA01000005">
    <property type="protein sequence ID" value="KAG8573437.1"/>
    <property type="molecule type" value="Genomic_DNA"/>
</dbReference>
<feature type="transmembrane region" description="Helical" evidence="1">
    <location>
        <begin position="6"/>
        <end position="27"/>
    </location>
</feature>
<evidence type="ECO:0000313" key="3">
    <source>
        <dbReference type="Proteomes" id="UP000824782"/>
    </source>
</evidence>
<keyword evidence="1" id="KW-0472">Membrane</keyword>
<sequence>MTPPPPHPIVIYQVIFLVSWFSVQCLTPMLTSSVKRHYFYGPRLLPPILLQVVLPEARGSPLLMLLLLSLHYHERGRLSIFLSYSPPLLLMVSPLDVTLKKPELSNNFNHLP</sequence>